<dbReference type="EMBL" id="VBOZ01000010">
    <property type="protein sequence ID" value="TMQ65918.1"/>
    <property type="molecule type" value="Genomic_DNA"/>
</dbReference>
<evidence type="ECO:0000313" key="3">
    <source>
        <dbReference type="EMBL" id="TMQ65918.1"/>
    </source>
</evidence>
<organism evidence="3 4">
    <name type="scientific">Eiseniibacteriota bacterium</name>
    <dbReference type="NCBI Taxonomy" id="2212470"/>
    <lineage>
        <taxon>Bacteria</taxon>
        <taxon>Candidatus Eiseniibacteriota</taxon>
    </lineage>
</organism>
<gene>
    <name evidence="3" type="ORF">E6K79_03355</name>
</gene>
<reference evidence="3 4" key="1">
    <citation type="journal article" date="2019" name="Nat. Microbiol.">
        <title>Mediterranean grassland soil C-N compound turnover is dependent on rainfall and depth, and is mediated by genomically divergent microorganisms.</title>
        <authorList>
            <person name="Diamond S."/>
            <person name="Andeer P.F."/>
            <person name="Li Z."/>
            <person name="Crits-Christoph A."/>
            <person name="Burstein D."/>
            <person name="Anantharaman K."/>
            <person name="Lane K.R."/>
            <person name="Thomas B.C."/>
            <person name="Pan C."/>
            <person name="Northen T.R."/>
            <person name="Banfield J.F."/>
        </authorList>
    </citation>
    <scope>NUCLEOTIDE SEQUENCE [LARGE SCALE GENOMIC DNA]</scope>
    <source>
        <strain evidence="3">WS_9</strain>
    </source>
</reference>
<keyword evidence="1" id="KW-0812">Transmembrane</keyword>
<sequence>MGAELDTRWFDPARTNLLVGLLIFLAFLTINILRAKRGGSVFIRPLAGLKALDEAIGRATEMGKSVLYLPGLGDMSEVGTLAAITIMSRVARKVADLGCSMQVPCYDPVVMAIMDGVAREAYVEAGRGDEFKPGSVHYVSAQQFAYVAAVTGVMLRERPAAIVYMGSFYAESLFLAETGNLTGAIQIAGCDKVTQLPFFVCACDYTLMGEELFAAGAYIGQEAVQLATIAAQDWAKALAAAMIVLAIALSALGHPELGRLLKAS</sequence>
<accession>A0A538TQN6</accession>
<dbReference type="InterPro" id="IPR046642">
    <property type="entry name" value="DUF6754"/>
</dbReference>
<proteinExistence type="predicted"/>
<dbReference type="Proteomes" id="UP000317691">
    <property type="component" value="Unassembled WGS sequence"/>
</dbReference>
<evidence type="ECO:0000259" key="2">
    <source>
        <dbReference type="Pfam" id="PF20539"/>
    </source>
</evidence>
<feature type="transmembrane region" description="Helical" evidence="1">
    <location>
        <begin position="234"/>
        <end position="252"/>
    </location>
</feature>
<name>A0A538TQN6_UNCEI</name>
<dbReference type="Pfam" id="PF20539">
    <property type="entry name" value="DUF6754"/>
    <property type="match status" value="1"/>
</dbReference>
<comment type="caution">
    <text evidence="3">The sequence shown here is derived from an EMBL/GenBank/DDBJ whole genome shotgun (WGS) entry which is preliminary data.</text>
</comment>
<evidence type="ECO:0000313" key="4">
    <source>
        <dbReference type="Proteomes" id="UP000317691"/>
    </source>
</evidence>
<protein>
    <recommendedName>
        <fullName evidence="2">DUF6754 domain-containing protein</fullName>
    </recommendedName>
</protein>
<dbReference type="AlphaFoldDB" id="A0A538TQN6"/>
<feature type="domain" description="DUF6754" evidence="2">
    <location>
        <begin position="7"/>
        <end position="252"/>
    </location>
</feature>
<keyword evidence="1" id="KW-1133">Transmembrane helix</keyword>
<evidence type="ECO:0000256" key="1">
    <source>
        <dbReference type="SAM" id="Phobius"/>
    </source>
</evidence>
<keyword evidence="1" id="KW-0472">Membrane</keyword>
<feature type="transmembrane region" description="Helical" evidence="1">
    <location>
        <begin position="15"/>
        <end position="33"/>
    </location>
</feature>